<evidence type="ECO:0000313" key="1">
    <source>
        <dbReference type="EMBL" id="CDR98109.1"/>
    </source>
</evidence>
<reference evidence="2" key="1">
    <citation type="journal article" date="2014" name="Nucleic Acids Res.">
        <title>The evolutionary dynamics of variant antigen genes in Babesia reveal a history of genomic innovation underlying host-parasite interaction.</title>
        <authorList>
            <person name="Jackson A.P."/>
            <person name="Otto T.D."/>
            <person name="Darby A."/>
            <person name="Ramaprasad A."/>
            <person name="Xia D."/>
            <person name="Echaide I.E."/>
            <person name="Farber M."/>
            <person name="Gahlot S."/>
            <person name="Gamble J."/>
            <person name="Gupta D."/>
            <person name="Gupta Y."/>
            <person name="Jackson L."/>
            <person name="Malandrin L."/>
            <person name="Malas T.B."/>
            <person name="Moussa E."/>
            <person name="Nair M."/>
            <person name="Reid A.J."/>
            <person name="Sanders M."/>
            <person name="Sharma J."/>
            <person name="Tracey A."/>
            <person name="Quail M.A."/>
            <person name="Weir W."/>
            <person name="Wastling J.M."/>
            <person name="Hall N."/>
            <person name="Willadsen P."/>
            <person name="Lingelbach K."/>
            <person name="Shiels B."/>
            <person name="Tait A."/>
            <person name="Berriman M."/>
            <person name="Allred D.R."/>
            <person name="Pain A."/>
        </authorList>
    </citation>
    <scope>NUCLEOTIDE SEQUENCE [LARGE SCALE GENOMIC DNA]</scope>
    <source>
        <strain evidence="2">Bond</strain>
    </source>
</reference>
<accession>A0A061DEA6</accession>
<proteinExistence type="predicted"/>
<protein>
    <submittedName>
        <fullName evidence="1">Uncharacterized protein</fullName>
    </submittedName>
</protein>
<sequence length="352" mass="39692">MYAALLPAFAEPPVLQFENYIAQNILDKILHEKNLTIPLEEADYLPPDFAPGTSDVRCRRVLTRHYQGFLYALVENSGCSIESVADVPLDDLSGHLFGPLGDRTIDTTANKTNARTPASCIQAKIQAKCPVYLAYAECVFTKYMSFGKTNAKLTLPKRPSIDQTFGARFLEYIEGIAKNVPRLIDETVTHLCRFVNTACGSLNPQFEDTLSFRLQHVCSLFDVFTPLADYSTMYSPELSEEQRLEISELDREMREAMFYAPIENVFFSPLGVPYDTSINAKHILDAYFDKLCQKRCDYITTMLNISSDWTKLSVLGQQQQMLICAKLVVTCNGCQSCEKMGIKVRNDDIIDT</sequence>
<gene>
    <name evidence="1" type="ORF">BBBOND_0405930</name>
</gene>
<dbReference type="OMA" id="LAYAECV"/>
<dbReference type="Proteomes" id="UP000033188">
    <property type="component" value="Chromosome 5"/>
</dbReference>
<dbReference type="OrthoDB" id="360811at2759"/>
<dbReference type="KEGG" id="bbig:BBBOND_0405930"/>
<dbReference type="AlphaFoldDB" id="A0A061DEA6"/>
<dbReference type="EMBL" id="LK391711">
    <property type="protein sequence ID" value="CDR98109.1"/>
    <property type="molecule type" value="Genomic_DNA"/>
</dbReference>
<name>A0A061DEA6_BABBI</name>
<keyword evidence="2" id="KW-1185">Reference proteome</keyword>
<dbReference type="RefSeq" id="XP_012770295.1">
    <property type="nucleotide sequence ID" value="XM_012914841.1"/>
</dbReference>
<dbReference type="VEuPathDB" id="PiroplasmaDB:BBBOND_0405930"/>
<organism evidence="1 2">
    <name type="scientific">Babesia bigemina</name>
    <dbReference type="NCBI Taxonomy" id="5866"/>
    <lineage>
        <taxon>Eukaryota</taxon>
        <taxon>Sar</taxon>
        <taxon>Alveolata</taxon>
        <taxon>Apicomplexa</taxon>
        <taxon>Aconoidasida</taxon>
        <taxon>Piroplasmida</taxon>
        <taxon>Babesiidae</taxon>
        <taxon>Babesia</taxon>
    </lineage>
</organism>
<dbReference type="GeneID" id="24566650"/>
<evidence type="ECO:0000313" key="2">
    <source>
        <dbReference type="Proteomes" id="UP000033188"/>
    </source>
</evidence>